<dbReference type="InterPro" id="IPR042110">
    <property type="entry name" value="Adenylosuccinate_synth_dom2"/>
</dbReference>
<dbReference type="InterPro" id="IPR018220">
    <property type="entry name" value="Adenylosuccin_syn_GTP-bd"/>
</dbReference>
<dbReference type="GO" id="GO:0044208">
    <property type="term" value="P:'de novo' AMP biosynthetic process"/>
    <property type="evidence" value="ECO:0007669"/>
    <property type="project" value="UniProtKB-UniRule"/>
</dbReference>
<feature type="binding site" evidence="10">
    <location>
        <position position="144"/>
    </location>
    <ligand>
        <name>IMP</name>
        <dbReference type="ChEBI" id="CHEBI:58053"/>
        <note>ligand shared between dimeric partners</note>
    </ligand>
</feature>
<evidence type="ECO:0000256" key="4">
    <source>
        <dbReference type="ARBA" id="ARBA00022598"/>
    </source>
</evidence>
<comment type="subunit">
    <text evidence="2 10">Homodimer.</text>
</comment>
<dbReference type="GO" id="GO:0004019">
    <property type="term" value="F:adenylosuccinate synthase activity"/>
    <property type="evidence" value="ECO:0007669"/>
    <property type="project" value="UniProtKB-UniRule"/>
</dbReference>
<feature type="binding site" evidence="10">
    <location>
        <position position="13"/>
    </location>
    <ligand>
        <name>Mg(2+)</name>
        <dbReference type="ChEBI" id="CHEBI:18420"/>
    </ligand>
</feature>
<evidence type="ECO:0000256" key="12">
    <source>
        <dbReference type="RuleBase" id="RU000520"/>
    </source>
</evidence>
<dbReference type="EC" id="6.3.4.4" evidence="10 12"/>
<dbReference type="FunFam" id="3.90.170.10:FF:000001">
    <property type="entry name" value="Adenylosuccinate synthetase"/>
    <property type="match status" value="1"/>
</dbReference>
<feature type="binding site" evidence="10">
    <location>
        <position position="220"/>
    </location>
    <ligand>
        <name>IMP</name>
        <dbReference type="ChEBI" id="CHEBI:58053"/>
    </ligand>
</feature>
<comment type="pathway">
    <text evidence="10 12">Purine metabolism; AMP biosynthesis via de novo pathway; AMP from IMP: step 1/2.</text>
</comment>
<feature type="binding site" evidence="10">
    <location>
        <begin position="327"/>
        <end position="329"/>
    </location>
    <ligand>
        <name>GTP</name>
        <dbReference type="ChEBI" id="CHEBI:37565"/>
    </ligand>
</feature>
<evidence type="ECO:0000256" key="1">
    <source>
        <dbReference type="ARBA" id="ARBA00003779"/>
    </source>
</evidence>
<comment type="function">
    <text evidence="12">Plays an important role in the de novo pathway of purine nucleotide biosynthesis.</text>
</comment>
<dbReference type="InterPro" id="IPR001114">
    <property type="entry name" value="Adenylosuccinate_synthetase"/>
</dbReference>
<dbReference type="PROSITE" id="PS00513">
    <property type="entry name" value="ADENYLOSUCCIN_SYN_2"/>
    <property type="match status" value="1"/>
</dbReference>
<sequence length="424" mass="46508">MGITIVLGSQWGDEGKGKITDMLSQQATLCCRAAGGHNAGHTIVHDNITYDFHILPSGLVSPSCVNLIGAGTVVHVPSFFKELASLEEKGLKDAGKRIFISDRAHVCFDLHSVVDGLEEAKLGGRKVGTTGKGIGPCYSDKAARRGVRIGEILDEAVFERKLRSLHAGYTARFGDLEYDVEEEIGRFKDYRQRLVPYVVDQLAFFKQYKDSPNTLVEGANALMLDLDHGTYPYVTSSSTGLGGAVQALSLNPASITSVIGVVKAYTTRVGSGPFPSEQLNEYGDKLQSVGREFGVTTGRRRRCGWFDLVLCRYSQAINHYTALNLTKLDILDDFDEIKVAVAYVLPDGTRLTDTYPANADALEKVKVEYITLPGWKSNTMGVKKYEDLPANARAYIEYIERELGGVPVKWIGTGPARDHMICRE</sequence>
<evidence type="ECO:0000256" key="5">
    <source>
        <dbReference type="ARBA" id="ARBA00022723"/>
    </source>
</evidence>
<comment type="caution">
    <text evidence="14">The sequence shown here is derived from an EMBL/GenBank/DDBJ whole genome shotgun (WGS) entry which is preliminary data.</text>
</comment>
<keyword evidence="5 10" id="KW-0479">Metal-binding</keyword>
<feature type="binding site" evidence="10">
    <location>
        <position position="301"/>
    </location>
    <ligand>
        <name>GTP</name>
        <dbReference type="ChEBI" id="CHEBI:37565"/>
    </ligand>
</feature>
<evidence type="ECO:0000256" key="9">
    <source>
        <dbReference type="ARBA" id="ARBA00023134"/>
    </source>
</evidence>
<feature type="binding site" evidence="10">
    <location>
        <position position="235"/>
    </location>
    <ligand>
        <name>IMP</name>
        <dbReference type="ChEBI" id="CHEBI:58053"/>
    </ligand>
</feature>
<dbReference type="NCBIfam" id="TIGR00184">
    <property type="entry name" value="purA"/>
    <property type="match status" value="1"/>
</dbReference>
<dbReference type="NCBIfam" id="NF002223">
    <property type="entry name" value="PRK01117.1"/>
    <property type="match status" value="1"/>
</dbReference>
<accession>A0A8H6QZE4</accession>
<keyword evidence="4 10" id="KW-0436">Ligase</keyword>
<comment type="catalytic activity">
    <reaction evidence="10 12">
        <text>IMP + L-aspartate + GTP = N(6)-(1,2-dicarboxyethyl)-AMP + GDP + phosphate + 2 H(+)</text>
        <dbReference type="Rhea" id="RHEA:15753"/>
        <dbReference type="ChEBI" id="CHEBI:15378"/>
        <dbReference type="ChEBI" id="CHEBI:29991"/>
        <dbReference type="ChEBI" id="CHEBI:37565"/>
        <dbReference type="ChEBI" id="CHEBI:43474"/>
        <dbReference type="ChEBI" id="CHEBI:57567"/>
        <dbReference type="ChEBI" id="CHEBI:58053"/>
        <dbReference type="ChEBI" id="CHEBI:58189"/>
        <dbReference type="EC" id="6.3.4.4"/>
    </reaction>
</comment>
<feature type="binding site" evidence="10">
    <location>
        <begin position="13"/>
        <end position="16"/>
    </location>
    <ligand>
        <name>IMP</name>
        <dbReference type="ChEBI" id="CHEBI:58053"/>
    </ligand>
</feature>
<dbReference type="AlphaFoldDB" id="A0A8H6QZE4"/>
<organism evidence="14 15">
    <name type="scientific">Aspergillus felis</name>
    <dbReference type="NCBI Taxonomy" id="1287682"/>
    <lineage>
        <taxon>Eukaryota</taxon>
        <taxon>Fungi</taxon>
        <taxon>Dikarya</taxon>
        <taxon>Ascomycota</taxon>
        <taxon>Pezizomycotina</taxon>
        <taxon>Eurotiomycetes</taxon>
        <taxon>Eurotiomycetidae</taxon>
        <taxon>Eurotiales</taxon>
        <taxon>Aspergillaceae</taxon>
        <taxon>Aspergillus</taxon>
        <taxon>Aspergillus subgen. Fumigati</taxon>
    </lineage>
</organism>
<dbReference type="OrthoDB" id="10265645at2759"/>
<comment type="similarity">
    <text evidence="10 12">Belongs to the adenylosuccinate synthetase family.</text>
</comment>
<dbReference type="PROSITE" id="PS01266">
    <property type="entry name" value="ADENYLOSUCCIN_SYN_1"/>
    <property type="match status" value="1"/>
</dbReference>
<evidence type="ECO:0000256" key="6">
    <source>
        <dbReference type="ARBA" id="ARBA00022741"/>
    </source>
</evidence>
<evidence type="ECO:0000256" key="3">
    <source>
        <dbReference type="ARBA" id="ARBA00022490"/>
    </source>
</evidence>
<dbReference type="GO" id="GO:0046040">
    <property type="term" value="P:IMP metabolic process"/>
    <property type="evidence" value="ECO:0007669"/>
    <property type="project" value="TreeGrafter"/>
</dbReference>
<evidence type="ECO:0000256" key="7">
    <source>
        <dbReference type="ARBA" id="ARBA00022755"/>
    </source>
</evidence>
<keyword evidence="8 10" id="KW-0460">Magnesium</keyword>
<reference evidence="14" key="1">
    <citation type="submission" date="2020-06" db="EMBL/GenBank/DDBJ databases">
        <title>Draft genome sequences of strains closely related to Aspergillus parafelis and Aspergillus hiratsukae.</title>
        <authorList>
            <person name="Dos Santos R.A.C."/>
            <person name="Rivero-Menendez O."/>
            <person name="Steenwyk J.L."/>
            <person name="Mead M.E."/>
            <person name="Goldman G.H."/>
            <person name="Alastruey-Izquierdo A."/>
            <person name="Rokas A."/>
        </authorList>
    </citation>
    <scope>NUCLEOTIDE SEQUENCE</scope>
    <source>
        <strain evidence="13">CNM-CM5623</strain>
        <strain evidence="14">CNM-CM7691</strain>
    </source>
</reference>
<proteinExistence type="inferred from homology"/>
<comment type="cofactor">
    <cofactor evidence="10">
        <name>Mg(2+)</name>
        <dbReference type="ChEBI" id="CHEBI:18420"/>
    </cofactor>
    <text evidence="10">Binds 1 Mg(2+) ion per subunit.</text>
</comment>
<feature type="active site" description="Proton donor" evidence="10">
    <location>
        <position position="41"/>
    </location>
</feature>
<evidence type="ECO:0000313" key="15">
    <source>
        <dbReference type="Proteomes" id="UP000641853"/>
    </source>
</evidence>
<dbReference type="InterPro" id="IPR042109">
    <property type="entry name" value="Adenylosuccinate_synth_dom1"/>
</dbReference>
<comment type="function">
    <text evidence="1">Plays an important role in the de novo pathway and in the salvage pathway of purine nucleotide biosynthesis. Catalyzes the first committed step in the biosynthesis of AMP from IMP.</text>
</comment>
<feature type="binding site" evidence="10">
    <location>
        <begin position="40"/>
        <end position="42"/>
    </location>
    <ligand>
        <name>GTP</name>
        <dbReference type="ChEBI" id="CHEBI:37565"/>
    </ligand>
</feature>
<comment type="function">
    <text evidence="10">Plays an important role in the de novo pathway and in the salvage pathway of purine nucleotide biosynthesis. Catalyzes the first commited step in the biosynthesis of AMP from IMP.</text>
</comment>
<dbReference type="InterPro" id="IPR027417">
    <property type="entry name" value="P-loop_NTPase"/>
</dbReference>
<dbReference type="FunFam" id="1.10.300.10:FF:000001">
    <property type="entry name" value="Adenylosuccinate synthetase"/>
    <property type="match status" value="1"/>
</dbReference>
<dbReference type="Pfam" id="PF00709">
    <property type="entry name" value="Adenylsucc_synt"/>
    <property type="match status" value="1"/>
</dbReference>
<comment type="subcellular location">
    <subcellularLocation>
        <location evidence="10">Cytoplasm</location>
    </subcellularLocation>
</comment>
<dbReference type="GO" id="GO:0005525">
    <property type="term" value="F:GTP binding"/>
    <property type="evidence" value="ECO:0007669"/>
    <property type="project" value="UniProtKB-UniRule"/>
</dbReference>
<keyword evidence="3 10" id="KW-0963">Cytoplasm</keyword>
<dbReference type="PANTHER" id="PTHR11846">
    <property type="entry name" value="ADENYLOSUCCINATE SYNTHETASE"/>
    <property type="match status" value="1"/>
</dbReference>
<feature type="binding site" evidence="10">
    <location>
        <begin position="412"/>
        <end position="414"/>
    </location>
    <ligand>
        <name>GTP</name>
        <dbReference type="ChEBI" id="CHEBI:37565"/>
    </ligand>
</feature>
<feature type="active site" evidence="11">
    <location>
        <position position="141"/>
    </location>
</feature>
<evidence type="ECO:0000313" key="13">
    <source>
        <dbReference type="EMBL" id="KAF7164464.1"/>
    </source>
</evidence>
<keyword evidence="9 10" id="KW-0342">GTP-binding</keyword>
<dbReference type="Proteomes" id="UP000654922">
    <property type="component" value="Unassembled WGS sequence"/>
</dbReference>
<keyword evidence="7 10" id="KW-0658">Purine biosynthesis</keyword>
<dbReference type="EMBL" id="JACBAG010001834">
    <property type="protein sequence ID" value="KAF7180666.1"/>
    <property type="molecule type" value="Genomic_DNA"/>
</dbReference>
<dbReference type="GO" id="GO:0000287">
    <property type="term" value="F:magnesium ion binding"/>
    <property type="evidence" value="ECO:0007669"/>
    <property type="project" value="UniProtKB-UniRule"/>
</dbReference>
<dbReference type="Gene3D" id="3.90.170.10">
    <property type="entry name" value="Adenylosuccinate Synthetase, subunit A, domain 3"/>
    <property type="match status" value="1"/>
</dbReference>
<dbReference type="InterPro" id="IPR042111">
    <property type="entry name" value="Adenylosuccinate_synth_dom3"/>
</dbReference>
<gene>
    <name evidence="13" type="ORF">CNMCM5623_009011</name>
    <name evidence="14" type="ORF">CNMCM7691_009957</name>
</gene>
<dbReference type="CDD" id="cd03108">
    <property type="entry name" value="AdSS"/>
    <property type="match status" value="1"/>
</dbReference>
<feature type="active site" description="Proton acceptor" evidence="10">
    <location>
        <position position="13"/>
    </location>
</feature>
<feature type="binding site" evidence="10">
    <location>
        <begin position="12"/>
        <end position="18"/>
    </location>
    <ligand>
        <name>GTP</name>
        <dbReference type="ChEBI" id="CHEBI:37565"/>
    </ligand>
</feature>
<protein>
    <recommendedName>
        <fullName evidence="10 12">Adenylosuccinate synthetase</fullName>
        <shortName evidence="10">AMPSase</shortName>
        <shortName evidence="10">AdSS</shortName>
        <ecNumber evidence="10 12">6.3.4.4</ecNumber>
    </recommendedName>
    <alternativeName>
        <fullName evidence="10">IMP--aspartate ligase</fullName>
    </alternativeName>
</protein>
<dbReference type="Proteomes" id="UP000641853">
    <property type="component" value="Unassembled WGS sequence"/>
</dbReference>
<feature type="binding site" evidence="10">
    <location>
        <begin position="295"/>
        <end position="301"/>
    </location>
    <ligand>
        <name>substrate</name>
    </ligand>
</feature>
<dbReference type="SUPFAM" id="SSF52540">
    <property type="entry name" value="P-loop containing nucleoside triphosphate hydrolases"/>
    <property type="match status" value="1"/>
</dbReference>
<feature type="binding site" evidence="10">
    <location>
        <position position="299"/>
    </location>
    <ligand>
        <name>IMP</name>
        <dbReference type="ChEBI" id="CHEBI:58053"/>
    </ligand>
</feature>
<feature type="binding site" evidence="10">
    <location>
        <position position="130"/>
    </location>
    <ligand>
        <name>IMP</name>
        <dbReference type="ChEBI" id="CHEBI:58053"/>
    </ligand>
</feature>
<dbReference type="HAMAP" id="MF_00011">
    <property type="entry name" value="Adenylosucc_synth"/>
    <property type="match status" value="1"/>
</dbReference>
<evidence type="ECO:0000256" key="11">
    <source>
        <dbReference type="PROSITE-ProRule" id="PRU10134"/>
    </source>
</evidence>
<dbReference type="Gene3D" id="3.40.440.10">
    <property type="entry name" value="Adenylosuccinate Synthetase, subunit A, domain 1"/>
    <property type="match status" value="1"/>
</dbReference>
<feature type="binding site" evidence="10">
    <location>
        <position position="40"/>
    </location>
    <ligand>
        <name>Mg(2+)</name>
        <dbReference type="ChEBI" id="CHEBI:18420"/>
    </ligand>
</feature>
<name>A0A8H6QZE4_9EURO</name>
<evidence type="ECO:0000313" key="14">
    <source>
        <dbReference type="EMBL" id="KAF7180666.1"/>
    </source>
</evidence>
<keyword evidence="6 10" id="KW-0547">Nucleotide-binding</keyword>
<feature type="binding site" evidence="10">
    <location>
        <begin position="38"/>
        <end position="41"/>
    </location>
    <ligand>
        <name>IMP</name>
        <dbReference type="ChEBI" id="CHEBI:58053"/>
    </ligand>
</feature>
<dbReference type="GO" id="GO:0005737">
    <property type="term" value="C:cytoplasm"/>
    <property type="evidence" value="ECO:0007669"/>
    <property type="project" value="UniProtKB-SubCell"/>
</dbReference>
<dbReference type="Gene3D" id="1.10.300.10">
    <property type="entry name" value="Adenylosuccinate Synthetase, subunit A, domain 2"/>
    <property type="match status" value="1"/>
</dbReference>
<evidence type="ECO:0000256" key="2">
    <source>
        <dbReference type="ARBA" id="ARBA00011738"/>
    </source>
</evidence>
<dbReference type="SMART" id="SM00788">
    <property type="entry name" value="Adenylsucc_synt"/>
    <property type="match status" value="1"/>
</dbReference>
<evidence type="ECO:0000256" key="8">
    <source>
        <dbReference type="ARBA" id="ARBA00022842"/>
    </source>
</evidence>
<dbReference type="UniPathway" id="UPA00075">
    <property type="reaction ID" value="UER00335"/>
</dbReference>
<keyword evidence="15" id="KW-1185">Reference proteome</keyword>
<dbReference type="PANTHER" id="PTHR11846:SF0">
    <property type="entry name" value="ADENYLOSUCCINATE SYNTHETASE"/>
    <property type="match status" value="1"/>
</dbReference>
<dbReference type="InterPro" id="IPR033128">
    <property type="entry name" value="Adenylosuccin_syn_Lys_AS"/>
</dbReference>
<evidence type="ECO:0000256" key="10">
    <source>
        <dbReference type="HAMAP-Rule" id="MF_03125"/>
    </source>
</evidence>
<dbReference type="EMBL" id="JACBAE010001331">
    <property type="protein sequence ID" value="KAF7164464.1"/>
    <property type="molecule type" value="Genomic_DNA"/>
</dbReference>